<gene>
    <name evidence="1" type="ORF">LMG9964_05368</name>
</gene>
<dbReference type="GeneID" id="27801556"/>
<name>A0A6J5KBX5_9BURK</name>
<dbReference type="AlphaFoldDB" id="A0A6J5KBX5"/>
<protein>
    <recommendedName>
        <fullName evidence="3">DUF4276 domain-containing protein</fullName>
    </recommendedName>
</protein>
<accession>A0A6J5KBX5</accession>
<dbReference type="RefSeq" id="WP_015004467.1">
    <property type="nucleotide sequence ID" value="NZ_CADILN010000010.1"/>
</dbReference>
<proteinExistence type="predicted"/>
<sequence length="240" mass="26336">MKKVAIFVEGDTEFYFVAKLVQEVAGYGNVRLILAKQHGNTIHFIKEAGAPADVAPLEIFLVNCCCGEKVKSAILESGQLLKNKGYTKVIGLQDLFPKTLEELEKFEAGLAVGLDKAPLPVKICVAVKEVEAWFLNEAAHFPKIDPKLGSETIAQAVGFNPEKDNAELTIKHPAVTLNKIYELAGLQYKKHGSQVHRLVAALDFDSLYHKVRETSLSLNKFLCELEQALHTEPEVAPAAA</sequence>
<evidence type="ECO:0000313" key="1">
    <source>
        <dbReference type="EMBL" id="CAB4051689.1"/>
    </source>
</evidence>
<dbReference type="InterPro" id="IPR025455">
    <property type="entry name" value="DUF4276"/>
</dbReference>
<dbReference type="EMBL" id="CADILN010000010">
    <property type="protein sequence ID" value="CAB4051689.1"/>
    <property type="molecule type" value="Genomic_DNA"/>
</dbReference>
<dbReference type="Pfam" id="PF14103">
    <property type="entry name" value="DUF4276"/>
    <property type="match status" value="1"/>
</dbReference>
<organism evidence="1 2">
    <name type="scientific">Paraburkholderia phenoliruptrix</name>
    <dbReference type="NCBI Taxonomy" id="252970"/>
    <lineage>
        <taxon>Bacteria</taxon>
        <taxon>Pseudomonadati</taxon>
        <taxon>Pseudomonadota</taxon>
        <taxon>Betaproteobacteria</taxon>
        <taxon>Burkholderiales</taxon>
        <taxon>Burkholderiaceae</taxon>
        <taxon>Paraburkholderia</taxon>
    </lineage>
</organism>
<reference evidence="1 2" key="1">
    <citation type="submission" date="2020-04" db="EMBL/GenBank/DDBJ databases">
        <authorList>
            <person name="De Canck E."/>
        </authorList>
    </citation>
    <scope>NUCLEOTIDE SEQUENCE [LARGE SCALE GENOMIC DNA]</scope>
    <source>
        <strain evidence="1 2">LMG 9964</strain>
    </source>
</reference>
<evidence type="ECO:0000313" key="2">
    <source>
        <dbReference type="Proteomes" id="UP000494102"/>
    </source>
</evidence>
<evidence type="ECO:0008006" key="3">
    <source>
        <dbReference type="Google" id="ProtNLM"/>
    </source>
</evidence>
<dbReference type="Proteomes" id="UP000494102">
    <property type="component" value="Unassembled WGS sequence"/>
</dbReference>